<feature type="transmembrane region" description="Helical" evidence="11">
    <location>
        <begin position="289"/>
        <end position="313"/>
    </location>
</feature>
<protein>
    <submittedName>
        <fullName evidence="13">Cu2+-exporting ATPase</fullName>
    </submittedName>
</protein>
<feature type="transmembrane region" description="Helical" evidence="11">
    <location>
        <begin position="591"/>
        <end position="613"/>
    </location>
</feature>
<comment type="similarity">
    <text evidence="2 11">Belongs to the cation transport ATPase (P-type) (TC 3.A.3) family. Type IB subfamily.</text>
</comment>
<organism evidence="13 14">
    <name type="scientific">Salinibacter ruber</name>
    <dbReference type="NCBI Taxonomy" id="146919"/>
    <lineage>
        <taxon>Bacteria</taxon>
        <taxon>Pseudomonadati</taxon>
        <taxon>Rhodothermota</taxon>
        <taxon>Rhodothermia</taxon>
        <taxon>Rhodothermales</taxon>
        <taxon>Salinibacteraceae</taxon>
        <taxon>Salinibacter</taxon>
    </lineage>
</organism>
<dbReference type="InterPro" id="IPR008250">
    <property type="entry name" value="ATPase_P-typ_transduc_dom_A_sf"/>
</dbReference>
<dbReference type="PROSITE" id="PS00154">
    <property type="entry name" value="ATPASE_E1_E2"/>
    <property type="match status" value="1"/>
</dbReference>
<feature type="domain" description="P-type ATPase A" evidence="12">
    <location>
        <begin position="137"/>
        <end position="237"/>
    </location>
</feature>
<dbReference type="InterPro" id="IPR059000">
    <property type="entry name" value="ATPase_P-type_domA"/>
</dbReference>
<dbReference type="GO" id="GO:0016887">
    <property type="term" value="F:ATP hydrolysis activity"/>
    <property type="evidence" value="ECO:0007669"/>
    <property type="project" value="InterPro"/>
</dbReference>
<comment type="caution">
    <text evidence="13">The sequence shown here is derived from an EMBL/GenBank/DDBJ whole genome shotgun (WGS) entry which is preliminary data.</text>
</comment>
<keyword evidence="10 11" id="KW-0472">Membrane</keyword>
<dbReference type="PANTHER" id="PTHR43520:SF8">
    <property type="entry name" value="P-TYPE CU(+) TRANSPORTER"/>
    <property type="match status" value="1"/>
</dbReference>
<dbReference type="NCBIfam" id="TIGR01494">
    <property type="entry name" value="ATPase_P-type"/>
    <property type="match status" value="1"/>
</dbReference>
<dbReference type="SUPFAM" id="SSF81665">
    <property type="entry name" value="Calcium ATPase, transmembrane domain M"/>
    <property type="match status" value="1"/>
</dbReference>
<dbReference type="Pfam" id="PF00122">
    <property type="entry name" value="E1-E2_ATPase"/>
    <property type="match status" value="1"/>
</dbReference>
<accession>A0A9X2QC66</accession>
<dbReference type="InterPro" id="IPR044492">
    <property type="entry name" value="P_typ_ATPase_HD_dom"/>
</dbReference>
<dbReference type="GO" id="GO:0055070">
    <property type="term" value="P:copper ion homeostasis"/>
    <property type="evidence" value="ECO:0007669"/>
    <property type="project" value="TreeGrafter"/>
</dbReference>
<evidence type="ECO:0000259" key="12">
    <source>
        <dbReference type="Pfam" id="PF00122"/>
    </source>
</evidence>
<feature type="transmembrane region" description="Helical" evidence="11">
    <location>
        <begin position="41"/>
        <end position="61"/>
    </location>
</feature>
<evidence type="ECO:0000256" key="6">
    <source>
        <dbReference type="ARBA" id="ARBA00022741"/>
    </source>
</evidence>
<dbReference type="GO" id="GO:0005886">
    <property type="term" value="C:plasma membrane"/>
    <property type="evidence" value="ECO:0007669"/>
    <property type="project" value="UniProtKB-SubCell"/>
</dbReference>
<proteinExistence type="inferred from homology"/>
<dbReference type="GO" id="GO:0005524">
    <property type="term" value="F:ATP binding"/>
    <property type="evidence" value="ECO:0007669"/>
    <property type="project" value="UniProtKB-UniRule"/>
</dbReference>
<dbReference type="InterPro" id="IPR023299">
    <property type="entry name" value="ATPase_P-typ_cyto_dom_N"/>
</dbReference>
<feature type="transmembrane region" description="Helical" evidence="11">
    <location>
        <begin position="254"/>
        <end position="277"/>
    </location>
</feature>
<reference evidence="13" key="1">
    <citation type="submission" date="2022-08" db="EMBL/GenBank/DDBJ databases">
        <title>Genomic Encyclopedia of Type Strains, Phase V (KMG-V): Genome sequencing to study the core and pangenomes of soil and plant-associated prokaryotes.</title>
        <authorList>
            <person name="Whitman W."/>
        </authorList>
    </citation>
    <scope>NUCLEOTIDE SEQUENCE</scope>
    <source>
        <strain evidence="13">SP3049</strain>
    </source>
</reference>
<dbReference type="Gene3D" id="2.70.150.10">
    <property type="entry name" value="Calcium-transporting ATPase, cytoplasmic transduction domain A"/>
    <property type="match status" value="1"/>
</dbReference>
<dbReference type="Pfam" id="PF00702">
    <property type="entry name" value="Hydrolase"/>
    <property type="match status" value="1"/>
</dbReference>
<keyword evidence="5 11" id="KW-0479">Metal-binding</keyword>
<dbReference type="InterPro" id="IPR036412">
    <property type="entry name" value="HAD-like_sf"/>
</dbReference>
<evidence type="ECO:0000256" key="9">
    <source>
        <dbReference type="ARBA" id="ARBA00022989"/>
    </source>
</evidence>
<dbReference type="SFLD" id="SFLDF00027">
    <property type="entry name" value="p-type_atpase"/>
    <property type="match status" value="1"/>
</dbReference>
<evidence type="ECO:0000256" key="3">
    <source>
        <dbReference type="ARBA" id="ARBA00022475"/>
    </source>
</evidence>
<evidence type="ECO:0000256" key="5">
    <source>
        <dbReference type="ARBA" id="ARBA00022723"/>
    </source>
</evidence>
<dbReference type="InterPro" id="IPR027256">
    <property type="entry name" value="P-typ_ATPase_IB"/>
</dbReference>
<feature type="transmembrane region" description="Helical" evidence="11">
    <location>
        <begin position="101"/>
        <end position="119"/>
    </location>
</feature>
<evidence type="ECO:0000256" key="7">
    <source>
        <dbReference type="ARBA" id="ARBA00022840"/>
    </source>
</evidence>
<dbReference type="NCBIfam" id="TIGR01512">
    <property type="entry name" value="ATPase-IB2_Cd"/>
    <property type="match status" value="1"/>
</dbReference>
<name>A0A9X2QC66_9BACT</name>
<feature type="transmembrane region" description="Helical" evidence="11">
    <location>
        <begin position="73"/>
        <end position="95"/>
    </location>
</feature>
<dbReference type="GO" id="GO:0005507">
    <property type="term" value="F:copper ion binding"/>
    <property type="evidence" value="ECO:0007669"/>
    <property type="project" value="TreeGrafter"/>
</dbReference>
<evidence type="ECO:0000256" key="11">
    <source>
        <dbReference type="RuleBase" id="RU362081"/>
    </source>
</evidence>
<dbReference type="SUPFAM" id="SSF81653">
    <property type="entry name" value="Calcium ATPase, transduction domain A"/>
    <property type="match status" value="1"/>
</dbReference>
<keyword evidence="8" id="KW-1278">Translocase</keyword>
<dbReference type="SUPFAM" id="SSF56784">
    <property type="entry name" value="HAD-like"/>
    <property type="match status" value="1"/>
</dbReference>
<comment type="subcellular location">
    <subcellularLocation>
        <location evidence="1">Cell membrane</location>
        <topology evidence="1">Multi-pass membrane protein</topology>
    </subcellularLocation>
</comment>
<keyword evidence="3 11" id="KW-1003">Cell membrane</keyword>
<evidence type="ECO:0000256" key="4">
    <source>
        <dbReference type="ARBA" id="ARBA00022692"/>
    </source>
</evidence>
<dbReference type="InterPro" id="IPR023298">
    <property type="entry name" value="ATPase_P-typ_TM_dom_sf"/>
</dbReference>
<dbReference type="InterPro" id="IPR001757">
    <property type="entry name" value="P_typ_ATPase"/>
</dbReference>
<keyword evidence="4 11" id="KW-0812">Transmembrane</keyword>
<dbReference type="PRINTS" id="PR00120">
    <property type="entry name" value="HATPASE"/>
</dbReference>
<evidence type="ECO:0000313" key="14">
    <source>
        <dbReference type="Proteomes" id="UP001155057"/>
    </source>
</evidence>
<dbReference type="InterPro" id="IPR018303">
    <property type="entry name" value="ATPase_P-typ_P_site"/>
</dbReference>
<keyword evidence="9 11" id="KW-1133">Transmembrane helix</keyword>
<dbReference type="GO" id="GO:0060003">
    <property type="term" value="P:copper ion export"/>
    <property type="evidence" value="ECO:0007669"/>
    <property type="project" value="UniProtKB-ARBA"/>
</dbReference>
<dbReference type="Proteomes" id="UP001155057">
    <property type="component" value="Unassembled WGS sequence"/>
</dbReference>
<feature type="transmembrane region" description="Helical" evidence="11">
    <location>
        <begin position="619"/>
        <end position="639"/>
    </location>
</feature>
<dbReference type="GO" id="GO:0043682">
    <property type="term" value="F:P-type divalent copper transporter activity"/>
    <property type="evidence" value="ECO:0007669"/>
    <property type="project" value="TreeGrafter"/>
</dbReference>
<dbReference type="Gene3D" id="3.40.50.1000">
    <property type="entry name" value="HAD superfamily/HAD-like"/>
    <property type="match status" value="1"/>
</dbReference>
<keyword evidence="7 11" id="KW-0067">ATP-binding</keyword>
<dbReference type="NCBIfam" id="TIGR01511">
    <property type="entry name" value="ATPase-IB1_Cu"/>
    <property type="match status" value="1"/>
</dbReference>
<dbReference type="EMBL" id="JANUAE010000004">
    <property type="protein sequence ID" value="MCS3709668.1"/>
    <property type="molecule type" value="Genomic_DNA"/>
</dbReference>
<dbReference type="PRINTS" id="PR00119">
    <property type="entry name" value="CATATPASE"/>
</dbReference>
<evidence type="ECO:0000256" key="2">
    <source>
        <dbReference type="ARBA" id="ARBA00006024"/>
    </source>
</evidence>
<dbReference type="InterPro" id="IPR023214">
    <property type="entry name" value="HAD_sf"/>
</dbReference>
<dbReference type="Gene3D" id="3.40.1110.10">
    <property type="entry name" value="Calcium-transporting ATPase, cytoplasmic domain N"/>
    <property type="match status" value="1"/>
</dbReference>
<gene>
    <name evidence="13" type="ORF">GGP61_001272</name>
</gene>
<dbReference type="AlphaFoldDB" id="A0A9X2QC66"/>
<dbReference type="PANTHER" id="PTHR43520">
    <property type="entry name" value="ATP7, ISOFORM B"/>
    <property type="match status" value="1"/>
</dbReference>
<dbReference type="SFLD" id="SFLDS00003">
    <property type="entry name" value="Haloacid_Dehalogenase"/>
    <property type="match status" value="1"/>
</dbReference>
<evidence type="ECO:0000256" key="8">
    <source>
        <dbReference type="ARBA" id="ARBA00022967"/>
    </source>
</evidence>
<dbReference type="NCBIfam" id="TIGR01525">
    <property type="entry name" value="ATPase-IB_hvy"/>
    <property type="match status" value="1"/>
</dbReference>
<dbReference type="SFLD" id="SFLDG00002">
    <property type="entry name" value="C1.7:_P-type_atpase_like"/>
    <property type="match status" value="1"/>
</dbReference>
<keyword evidence="6 11" id="KW-0547">Nucleotide-binding</keyword>
<dbReference type="FunFam" id="2.70.150.10:FF:000020">
    <property type="entry name" value="Copper-exporting P-type ATPase A"/>
    <property type="match status" value="1"/>
</dbReference>
<evidence type="ECO:0000256" key="1">
    <source>
        <dbReference type="ARBA" id="ARBA00004651"/>
    </source>
</evidence>
<evidence type="ECO:0000313" key="13">
    <source>
        <dbReference type="EMBL" id="MCS3709668.1"/>
    </source>
</evidence>
<sequence length="643" mass="69098">MVEEFKRRFWVSLLLTVPILALSPLIQSVLGIEEALQFPGDLLVLWGFSSVVFVYGGWPFLKGIYEELSEWQPGMMTLIAVAITTAYVYSSAVVFGLSGSIFFWELATLIDVMLVGHWIEMRSVMGASKALEELAKLMPQTAHRLTESGDTEEVPLEELRHGDRVLIRPGEKIPADGEVVEGTSSVNEAMLTGESVPVSKEEGDEVIGGSINGEGSLTVEVQKTGEEGYLSQVIDMVREAQETKSKTQDLANRAAVWLTAVALGGGALTLFVWTVILGADFAFALERTVTVMVIACPHALGLAVPLVVAVSTATSAQNGLLIRDRTAFEAARNLDAVIFDKTGTLTEGRFGVTDTLVFNGMAEEEVLRLAAAVESRSEHPIGKGIVDAVDDAPAVEDFNSITGKGIEGRVNGRDVKVVSPGYLRENGYEMTDARYEELSGQGKTVVFVLVDDNLVGAVALADIIREESREAIRTLKDMGIQVMMLTGDNRQVAEWVAGELGLDDYFAEVLPDEKADKVQEVQSRGLITAMVGDGVNDAPALATADVGIAIGAGTDVAVETADIVLVRNDPRDVTAILRLAQATYRKMVQNLWWAAGYNIFAIPVAAGVLYGWGILFGPAVGAALMSVSTVIVAINARFLNVER</sequence>
<evidence type="ECO:0000256" key="10">
    <source>
        <dbReference type="ARBA" id="ARBA00023136"/>
    </source>
</evidence>